<evidence type="ECO:0000256" key="3">
    <source>
        <dbReference type="ARBA" id="ARBA00007809"/>
    </source>
</evidence>
<evidence type="ECO:0000256" key="9">
    <source>
        <dbReference type="ARBA" id="ARBA00022989"/>
    </source>
</evidence>
<dbReference type="GO" id="GO:0051119">
    <property type="term" value="F:sugar transmembrane transporter activity"/>
    <property type="evidence" value="ECO:0007669"/>
    <property type="project" value="InterPro"/>
</dbReference>
<keyword evidence="14" id="KW-1185">Reference proteome</keyword>
<comment type="subcellular location">
    <subcellularLocation>
        <location evidence="1">Cell membrane</location>
        <topology evidence="1">Multi-pass membrane protein</topology>
    </subcellularLocation>
    <subcellularLocation>
        <location evidence="2">Golgi apparatus membrane</location>
        <topology evidence="2">Multi-pass membrane protein</topology>
    </subcellularLocation>
</comment>
<dbReference type="VEuPathDB" id="VectorBase:GPAI021940"/>
<dbReference type="Gene3D" id="1.20.1280.290">
    <property type="match status" value="1"/>
</dbReference>
<evidence type="ECO:0000256" key="11">
    <source>
        <dbReference type="ARBA" id="ARBA00023136"/>
    </source>
</evidence>
<evidence type="ECO:0000256" key="8">
    <source>
        <dbReference type="ARBA" id="ARBA00022737"/>
    </source>
</evidence>
<dbReference type="FunFam" id="1.20.1280.290:FF:000004">
    <property type="entry name" value="Sugar transporter SWEET"/>
    <property type="match status" value="1"/>
</dbReference>
<evidence type="ECO:0000256" key="12">
    <source>
        <dbReference type="RuleBase" id="RU910715"/>
    </source>
</evidence>
<feature type="transmembrane region" description="Helical" evidence="12">
    <location>
        <begin position="76"/>
        <end position="96"/>
    </location>
</feature>
<keyword evidence="7 12" id="KW-0812">Transmembrane</keyword>
<feature type="transmembrane region" description="Helical" evidence="12">
    <location>
        <begin position="164"/>
        <end position="185"/>
    </location>
</feature>
<keyword evidence="6 12" id="KW-0762">Sugar transport</keyword>
<dbReference type="InterPro" id="IPR004316">
    <property type="entry name" value="SWEET_rpt"/>
</dbReference>
<evidence type="ECO:0000256" key="7">
    <source>
        <dbReference type="ARBA" id="ARBA00022692"/>
    </source>
</evidence>
<keyword evidence="5" id="KW-1003">Cell membrane</keyword>
<dbReference type="PANTHER" id="PTHR10791">
    <property type="entry name" value="RAG1-ACTIVATING PROTEIN 1"/>
    <property type="match status" value="1"/>
</dbReference>
<feature type="transmembrane region" description="Helical" evidence="12">
    <location>
        <begin position="133"/>
        <end position="152"/>
    </location>
</feature>
<dbReference type="Pfam" id="PF03083">
    <property type="entry name" value="MtN3_slv"/>
    <property type="match status" value="2"/>
</dbReference>
<feature type="transmembrane region" description="Helical" evidence="12">
    <location>
        <begin position="103"/>
        <end position="121"/>
    </location>
</feature>
<comment type="similarity">
    <text evidence="3 12">Belongs to the SWEET sugar transporter family.</text>
</comment>
<keyword evidence="9 12" id="KW-1133">Transmembrane helix</keyword>
<evidence type="ECO:0000256" key="5">
    <source>
        <dbReference type="ARBA" id="ARBA00022475"/>
    </source>
</evidence>
<protein>
    <recommendedName>
        <fullName evidence="12">Sugar transporter SWEET</fullName>
    </recommendedName>
</protein>
<accession>A0A1A9ZQI4</accession>
<comment type="function">
    <text evidence="12">Mediates sugar transport across membranes.</text>
</comment>
<keyword evidence="11 12" id="KW-0472">Membrane</keyword>
<keyword evidence="8" id="KW-0677">Repeat</keyword>
<dbReference type="EnsemblMetazoa" id="GPAI021940-RA">
    <property type="protein sequence ID" value="GPAI021940-PA"/>
    <property type="gene ID" value="GPAI021940"/>
</dbReference>
<sequence length="250" mass="27459">MDILGDILAPYSSVIAKCVCTVTCLHYMSGAFLLNEIRKVGCSDGYPPDPFLGGVVLTVLSCKLGTLMGDEAMVKVNMFGFSINVIFTMIHFWYASGPFKMKIWTKIGVAAVFTITCLAYANFEDPYKIEFRFGMLITGLLIGLVGMPLLELDAIINRKTTNGLSLPMTLAGAVVSAAWVIYAISIKNSMLTYQNALLLILSSIQLSLFAIYPSTISLMDKTPSLLFLEQKHSNKKTSDPLKDIQNKKLN</sequence>
<evidence type="ECO:0000256" key="4">
    <source>
        <dbReference type="ARBA" id="ARBA00022448"/>
    </source>
</evidence>
<comment type="caution">
    <text evidence="12">Lacks conserved residue(s) required for the propagation of feature annotation.</text>
</comment>
<dbReference type="InterPro" id="IPR047664">
    <property type="entry name" value="SWEET"/>
</dbReference>
<evidence type="ECO:0000256" key="1">
    <source>
        <dbReference type="ARBA" id="ARBA00004651"/>
    </source>
</evidence>
<dbReference type="AlphaFoldDB" id="A0A1A9ZQI4"/>
<proteinExistence type="inferred from homology"/>
<organism evidence="13 14">
    <name type="scientific">Glossina pallidipes</name>
    <name type="common">Tsetse fly</name>
    <dbReference type="NCBI Taxonomy" id="7398"/>
    <lineage>
        <taxon>Eukaryota</taxon>
        <taxon>Metazoa</taxon>
        <taxon>Ecdysozoa</taxon>
        <taxon>Arthropoda</taxon>
        <taxon>Hexapoda</taxon>
        <taxon>Insecta</taxon>
        <taxon>Pterygota</taxon>
        <taxon>Neoptera</taxon>
        <taxon>Endopterygota</taxon>
        <taxon>Diptera</taxon>
        <taxon>Brachycera</taxon>
        <taxon>Muscomorpha</taxon>
        <taxon>Hippoboscoidea</taxon>
        <taxon>Glossinidae</taxon>
        <taxon>Glossina</taxon>
    </lineage>
</organism>
<evidence type="ECO:0000313" key="13">
    <source>
        <dbReference type="EnsemblMetazoa" id="GPAI021940-PA"/>
    </source>
</evidence>
<reference evidence="13" key="2">
    <citation type="submission" date="2020-05" db="UniProtKB">
        <authorList>
            <consortium name="EnsemblMetazoa"/>
        </authorList>
    </citation>
    <scope>IDENTIFICATION</scope>
    <source>
        <strain evidence="13">IAEA</strain>
    </source>
</reference>
<keyword evidence="4 12" id="KW-0813">Transport</keyword>
<dbReference type="GO" id="GO:0005886">
    <property type="term" value="C:plasma membrane"/>
    <property type="evidence" value="ECO:0007669"/>
    <property type="project" value="UniProtKB-SubCell"/>
</dbReference>
<evidence type="ECO:0000256" key="2">
    <source>
        <dbReference type="ARBA" id="ARBA00004653"/>
    </source>
</evidence>
<name>A0A1A9ZQI4_GLOPL</name>
<evidence type="ECO:0000256" key="6">
    <source>
        <dbReference type="ARBA" id="ARBA00022597"/>
    </source>
</evidence>
<dbReference type="Proteomes" id="UP000092445">
    <property type="component" value="Unassembled WGS sequence"/>
</dbReference>
<dbReference type="PANTHER" id="PTHR10791:SF5">
    <property type="entry name" value="SUGAR TRANSPORTER SWEET"/>
    <property type="match status" value="1"/>
</dbReference>
<feature type="transmembrane region" description="Helical" evidence="12">
    <location>
        <begin position="191"/>
        <end position="212"/>
    </location>
</feature>
<evidence type="ECO:0000256" key="10">
    <source>
        <dbReference type="ARBA" id="ARBA00023034"/>
    </source>
</evidence>
<reference evidence="14" key="1">
    <citation type="submission" date="2014-03" db="EMBL/GenBank/DDBJ databases">
        <authorList>
            <person name="Aksoy S."/>
            <person name="Warren W."/>
            <person name="Wilson R.K."/>
        </authorList>
    </citation>
    <scope>NUCLEOTIDE SEQUENCE [LARGE SCALE GENOMIC DNA]</scope>
    <source>
        <strain evidence="14">IAEA</strain>
    </source>
</reference>
<dbReference type="GO" id="GO:0000139">
    <property type="term" value="C:Golgi membrane"/>
    <property type="evidence" value="ECO:0007669"/>
    <property type="project" value="UniProtKB-SubCell"/>
</dbReference>
<evidence type="ECO:0000313" key="14">
    <source>
        <dbReference type="Proteomes" id="UP000092445"/>
    </source>
</evidence>
<keyword evidence="10" id="KW-0333">Golgi apparatus</keyword>